<accession>A0A2G5DAZ8</accession>
<proteinExistence type="predicted"/>
<dbReference type="Proteomes" id="UP000230069">
    <property type="component" value="Unassembled WGS sequence"/>
</dbReference>
<organism evidence="2 3">
    <name type="scientific">Aquilegia coerulea</name>
    <name type="common">Rocky mountain columbine</name>
    <dbReference type="NCBI Taxonomy" id="218851"/>
    <lineage>
        <taxon>Eukaryota</taxon>
        <taxon>Viridiplantae</taxon>
        <taxon>Streptophyta</taxon>
        <taxon>Embryophyta</taxon>
        <taxon>Tracheophyta</taxon>
        <taxon>Spermatophyta</taxon>
        <taxon>Magnoliopsida</taxon>
        <taxon>Ranunculales</taxon>
        <taxon>Ranunculaceae</taxon>
        <taxon>Thalictroideae</taxon>
        <taxon>Aquilegia</taxon>
    </lineage>
</organism>
<evidence type="ECO:0000256" key="1">
    <source>
        <dbReference type="SAM" id="MobiDB-lite"/>
    </source>
</evidence>
<gene>
    <name evidence="2" type="ORF">AQUCO_02500241v1</name>
</gene>
<feature type="compositionally biased region" description="Basic and acidic residues" evidence="1">
    <location>
        <begin position="107"/>
        <end position="130"/>
    </location>
</feature>
<evidence type="ECO:0000313" key="2">
    <source>
        <dbReference type="EMBL" id="PIA40397.1"/>
    </source>
</evidence>
<dbReference type="OrthoDB" id="747498at2759"/>
<evidence type="ECO:0000313" key="3">
    <source>
        <dbReference type="Proteomes" id="UP000230069"/>
    </source>
</evidence>
<feature type="region of interest" description="Disordered" evidence="1">
    <location>
        <begin position="107"/>
        <end position="203"/>
    </location>
</feature>
<reference evidence="2 3" key="1">
    <citation type="submission" date="2017-09" db="EMBL/GenBank/DDBJ databases">
        <title>WGS assembly of Aquilegia coerulea Goldsmith.</title>
        <authorList>
            <person name="Hodges S."/>
            <person name="Kramer E."/>
            <person name="Nordborg M."/>
            <person name="Tomkins J."/>
            <person name="Borevitz J."/>
            <person name="Derieg N."/>
            <person name="Yan J."/>
            <person name="Mihaltcheva S."/>
            <person name="Hayes R.D."/>
            <person name="Rokhsar D."/>
        </authorList>
    </citation>
    <scope>NUCLEOTIDE SEQUENCE [LARGE SCALE GENOMIC DNA]</scope>
    <source>
        <strain evidence="3">cv. Goldsmith</strain>
    </source>
</reference>
<dbReference type="STRING" id="218851.A0A2G5DAZ8"/>
<evidence type="ECO:0008006" key="4">
    <source>
        <dbReference type="Google" id="ProtNLM"/>
    </source>
</evidence>
<dbReference type="PANTHER" id="PTHR33413:SF4">
    <property type="entry name" value="D-RIBOSE-BINDING PERIPLASMIC PROTEIN"/>
    <property type="match status" value="1"/>
</dbReference>
<sequence>MGNCQAIDAASLVIQHQSGRVERLYWPITANEVMKSNPNHYVALIITSCLAEGDQKNVDNGVRVTRVKLLKPTDLLVLGQAYRLINSEEVMKGLWAKKYAKMKKKEMESTELKPQKAREVHTSECSREARTSQVEVNQEIMQDKNRHRRTSSAPPRGRQWRPSLQSISEAGLAQQSHKMGQPAHQSHRRNGQQHQRVVIPQSS</sequence>
<dbReference type="FunCoup" id="A0A2G5DAZ8">
    <property type="interactions" value="1144"/>
</dbReference>
<dbReference type="InParanoid" id="A0A2G5DAZ8"/>
<dbReference type="PANTHER" id="PTHR33413">
    <property type="entry name" value="EXPRESSED PROTEIN"/>
    <property type="match status" value="1"/>
</dbReference>
<dbReference type="AlphaFoldDB" id="A0A2G5DAZ8"/>
<keyword evidence="3" id="KW-1185">Reference proteome</keyword>
<feature type="compositionally biased region" description="Polar residues" evidence="1">
    <location>
        <begin position="131"/>
        <end position="140"/>
    </location>
</feature>
<protein>
    <recommendedName>
        <fullName evidence="4">DUF4228 domain-containing protein</fullName>
    </recommendedName>
</protein>
<name>A0A2G5DAZ8_AQUCA</name>
<dbReference type="Pfam" id="PF14009">
    <property type="entry name" value="PADRE"/>
    <property type="match status" value="1"/>
</dbReference>
<feature type="compositionally biased region" description="Polar residues" evidence="1">
    <location>
        <begin position="192"/>
        <end position="203"/>
    </location>
</feature>
<dbReference type="InterPro" id="IPR025322">
    <property type="entry name" value="PADRE_dom"/>
</dbReference>
<feature type="compositionally biased region" description="Polar residues" evidence="1">
    <location>
        <begin position="162"/>
        <end position="178"/>
    </location>
</feature>
<dbReference type="EMBL" id="KZ305042">
    <property type="protein sequence ID" value="PIA40397.1"/>
    <property type="molecule type" value="Genomic_DNA"/>
</dbReference>